<proteinExistence type="predicted"/>
<accession>A0A6J7EGE0</accession>
<organism evidence="2">
    <name type="scientific">freshwater metagenome</name>
    <dbReference type="NCBI Taxonomy" id="449393"/>
    <lineage>
        <taxon>unclassified sequences</taxon>
        <taxon>metagenomes</taxon>
        <taxon>ecological metagenomes</taxon>
    </lineage>
</organism>
<dbReference type="EMBL" id="CAFBLP010000040">
    <property type="protein sequence ID" value="CAB4882422.1"/>
    <property type="molecule type" value="Genomic_DNA"/>
</dbReference>
<dbReference type="AlphaFoldDB" id="A0A6J7EGE0"/>
<protein>
    <submittedName>
        <fullName evidence="2">Unannotated protein</fullName>
    </submittedName>
</protein>
<name>A0A6J7EGE0_9ZZZZ</name>
<sequence length="174" mass="19028">MAAPKFAPVPAVESVRTYESPEYVPASWSPVRPGEIDGRQPSGSQLGYQGPDQGYVLLLAERVRPRLRVPSDESSNDAVVGCINIALRRASLYGRAPVMHDLTIAFTIWGWLDAAPPADLLARRRELFEGVAHTAQHYTEGRVIADLVPEATLRLTPAQAAEAFPARWRELTGA</sequence>
<reference evidence="2" key="1">
    <citation type="submission" date="2020-05" db="EMBL/GenBank/DDBJ databases">
        <authorList>
            <person name="Chiriac C."/>
            <person name="Salcher M."/>
            <person name="Ghai R."/>
            <person name="Kavagutti S V."/>
        </authorList>
    </citation>
    <scope>NUCLEOTIDE SEQUENCE</scope>
</reference>
<evidence type="ECO:0000313" key="2">
    <source>
        <dbReference type="EMBL" id="CAB4882422.1"/>
    </source>
</evidence>
<gene>
    <name evidence="2" type="ORF">UFOPK3376_01672</name>
</gene>
<feature type="region of interest" description="Disordered" evidence="1">
    <location>
        <begin position="22"/>
        <end position="48"/>
    </location>
</feature>
<evidence type="ECO:0000256" key="1">
    <source>
        <dbReference type="SAM" id="MobiDB-lite"/>
    </source>
</evidence>